<evidence type="ECO:0000256" key="2">
    <source>
        <dbReference type="ARBA" id="ARBA00013729"/>
    </source>
</evidence>
<evidence type="ECO:0000256" key="3">
    <source>
        <dbReference type="ARBA" id="ARBA00023015"/>
    </source>
</evidence>
<sequence length="159" mass="17551">MKRAPLTQKGVERLRAELDRLKTTDRPQVIAHIAEARAHGDLKENAEYHAAREQQGFIEGRIQELEAALSYAEVIDISKLNAGSRIVFGATVDLLEEGAEKEVTYQIVGDLEADIKRSLISVSSPFARAMIGKHDGDTVEFQAPSGLKTYEIVGVRYEG</sequence>
<dbReference type="SUPFAM" id="SSF46557">
    <property type="entry name" value="GreA transcript cleavage protein, N-terminal domain"/>
    <property type="match status" value="1"/>
</dbReference>
<dbReference type="InterPro" id="IPR006359">
    <property type="entry name" value="Tscrpt_elong_fac_GreA"/>
</dbReference>
<dbReference type="InterPro" id="IPR018151">
    <property type="entry name" value="TF_GreA/GreB_CS"/>
</dbReference>
<dbReference type="Pfam" id="PF03449">
    <property type="entry name" value="GreA_GreB_N"/>
    <property type="match status" value="1"/>
</dbReference>
<dbReference type="PANTHER" id="PTHR30437">
    <property type="entry name" value="TRANSCRIPTION ELONGATION FACTOR GREA"/>
    <property type="match status" value="1"/>
</dbReference>
<evidence type="ECO:0000256" key="8">
    <source>
        <dbReference type="HAMAP-Rule" id="MF_00105"/>
    </source>
</evidence>
<dbReference type="InterPro" id="IPR001437">
    <property type="entry name" value="Tscrpt_elong_fac_GreA/B_C"/>
</dbReference>
<proteinExistence type="inferred from homology"/>
<dbReference type="Proteomes" id="UP000291562">
    <property type="component" value="Chromosome"/>
</dbReference>
<evidence type="ECO:0000256" key="9">
    <source>
        <dbReference type="RuleBase" id="RU000556"/>
    </source>
</evidence>
<feature type="domain" description="Transcription elongation factor GreA/GreB C-terminal" evidence="10">
    <location>
        <begin position="84"/>
        <end position="157"/>
    </location>
</feature>
<dbReference type="PROSITE" id="PS00829">
    <property type="entry name" value="GREAB_1"/>
    <property type="match status" value="1"/>
</dbReference>
<dbReference type="KEGG" id="xbc:ELE36_09115"/>
<protein>
    <recommendedName>
        <fullName evidence="2 8">Transcription elongation factor GreA</fullName>
    </recommendedName>
    <alternativeName>
        <fullName evidence="7 8">Transcript cleavage factor GreA</fullName>
    </alternativeName>
</protein>
<dbReference type="PROSITE" id="PS00830">
    <property type="entry name" value="GREAB_2"/>
    <property type="match status" value="1"/>
</dbReference>
<dbReference type="InterPro" id="IPR023459">
    <property type="entry name" value="Tscrpt_elong_fac_GreA/B_fam"/>
</dbReference>
<dbReference type="Pfam" id="PF01272">
    <property type="entry name" value="GreA_GreB"/>
    <property type="match status" value="1"/>
</dbReference>
<dbReference type="GO" id="GO:0006354">
    <property type="term" value="P:DNA-templated transcription elongation"/>
    <property type="evidence" value="ECO:0007669"/>
    <property type="project" value="TreeGrafter"/>
</dbReference>
<dbReference type="EMBL" id="CP035704">
    <property type="protein sequence ID" value="QBB70508.1"/>
    <property type="molecule type" value="Genomic_DNA"/>
</dbReference>
<dbReference type="OrthoDB" id="9808774at2"/>
<keyword evidence="3 8" id="KW-0805">Transcription regulation</keyword>
<dbReference type="AlphaFoldDB" id="A0A411HJ31"/>
<dbReference type="InterPro" id="IPR036805">
    <property type="entry name" value="Tscrpt_elong_fac_GreA/B_N_sf"/>
</dbReference>
<evidence type="ECO:0000256" key="4">
    <source>
        <dbReference type="ARBA" id="ARBA00023125"/>
    </source>
</evidence>
<reference evidence="12 13" key="1">
    <citation type="submission" date="2019-01" db="EMBL/GenBank/DDBJ databases">
        <title>Pseudolysobacter antarctica gen. nov., sp. nov., isolated from Fildes Peninsula, Antarctica.</title>
        <authorList>
            <person name="Wei Z."/>
            <person name="Peng F."/>
        </authorList>
    </citation>
    <scope>NUCLEOTIDE SEQUENCE [LARGE SCALE GENOMIC DNA]</scope>
    <source>
        <strain evidence="12 13">AQ6-296</strain>
    </source>
</reference>
<accession>A0A411HJ31</accession>
<keyword evidence="4 8" id="KW-0238">DNA-binding</keyword>
<dbReference type="Gene3D" id="1.10.287.180">
    <property type="entry name" value="Transcription elongation factor, GreA/GreB, N-terminal domain"/>
    <property type="match status" value="1"/>
</dbReference>
<name>A0A411HJ31_9GAMM</name>
<feature type="domain" description="Transcription elongation factor GreA/GreB N-terminal" evidence="11">
    <location>
        <begin position="5"/>
        <end position="74"/>
    </location>
</feature>
<dbReference type="NCBIfam" id="NF001261">
    <property type="entry name" value="PRK00226.1-2"/>
    <property type="match status" value="1"/>
</dbReference>
<dbReference type="FunFam" id="3.10.50.30:FF:000001">
    <property type="entry name" value="Transcription elongation factor GreA"/>
    <property type="match status" value="1"/>
</dbReference>
<keyword evidence="13" id="KW-1185">Reference proteome</keyword>
<organism evidence="12 13">
    <name type="scientific">Pseudolysobacter antarcticus</name>
    <dbReference type="NCBI Taxonomy" id="2511995"/>
    <lineage>
        <taxon>Bacteria</taxon>
        <taxon>Pseudomonadati</taxon>
        <taxon>Pseudomonadota</taxon>
        <taxon>Gammaproteobacteria</taxon>
        <taxon>Lysobacterales</taxon>
        <taxon>Rhodanobacteraceae</taxon>
        <taxon>Pseudolysobacter</taxon>
    </lineage>
</organism>
<dbReference type="NCBIfam" id="NF001263">
    <property type="entry name" value="PRK00226.1-4"/>
    <property type="match status" value="1"/>
</dbReference>
<dbReference type="FunFam" id="1.10.287.180:FF:000001">
    <property type="entry name" value="Transcription elongation factor GreA"/>
    <property type="match status" value="1"/>
</dbReference>
<keyword evidence="5 8" id="KW-0804">Transcription</keyword>
<dbReference type="GO" id="GO:0032784">
    <property type="term" value="P:regulation of DNA-templated transcription elongation"/>
    <property type="evidence" value="ECO:0007669"/>
    <property type="project" value="UniProtKB-UniRule"/>
</dbReference>
<evidence type="ECO:0000259" key="11">
    <source>
        <dbReference type="Pfam" id="PF03449"/>
    </source>
</evidence>
<dbReference type="GO" id="GO:0070063">
    <property type="term" value="F:RNA polymerase binding"/>
    <property type="evidence" value="ECO:0007669"/>
    <property type="project" value="InterPro"/>
</dbReference>
<dbReference type="GO" id="GO:0003746">
    <property type="term" value="F:translation elongation factor activity"/>
    <property type="evidence" value="ECO:0007669"/>
    <property type="project" value="UniProtKB-KW"/>
</dbReference>
<dbReference type="Gene3D" id="3.10.50.30">
    <property type="entry name" value="Transcription elongation factor, GreA/GreB, C-terminal domain"/>
    <property type="match status" value="1"/>
</dbReference>
<dbReference type="GO" id="GO:0003677">
    <property type="term" value="F:DNA binding"/>
    <property type="evidence" value="ECO:0007669"/>
    <property type="project" value="UniProtKB-UniRule"/>
</dbReference>
<dbReference type="RefSeq" id="WP_129832766.1">
    <property type="nucleotide sequence ID" value="NZ_CP035704.1"/>
</dbReference>
<keyword evidence="12" id="KW-0648">Protein biosynthesis</keyword>
<evidence type="ECO:0000313" key="13">
    <source>
        <dbReference type="Proteomes" id="UP000291562"/>
    </source>
</evidence>
<dbReference type="NCBIfam" id="TIGR01462">
    <property type="entry name" value="greA"/>
    <property type="match status" value="1"/>
</dbReference>
<dbReference type="InterPro" id="IPR022691">
    <property type="entry name" value="Tscrpt_elong_fac_GreA/B_N"/>
</dbReference>
<dbReference type="NCBIfam" id="NF001264">
    <property type="entry name" value="PRK00226.1-5"/>
    <property type="match status" value="1"/>
</dbReference>
<evidence type="ECO:0000313" key="12">
    <source>
        <dbReference type="EMBL" id="QBB70508.1"/>
    </source>
</evidence>
<evidence type="ECO:0000259" key="10">
    <source>
        <dbReference type="Pfam" id="PF01272"/>
    </source>
</evidence>
<dbReference type="SUPFAM" id="SSF54534">
    <property type="entry name" value="FKBP-like"/>
    <property type="match status" value="1"/>
</dbReference>
<dbReference type="InterPro" id="IPR028624">
    <property type="entry name" value="Tscrpt_elong_fac_GreA/B"/>
</dbReference>
<comment type="function">
    <text evidence="6 8 9">Necessary for efficient RNA polymerase transcription elongation past template-encoded arresting sites. The arresting sites in DNA have the property of trapping a certain fraction of elongating RNA polymerases that pass through, resulting in locked ternary complexes. Cleavage of the nascent transcript by cleavage factors such as GreA or GreB allows the resumption of elongation from the new 3'terminus. GreA releases sequences of 2 to 3 nucleotides.</text>
</comment>
<gene>
    <name evidence="8 12" type="primary">greA</name>
    <name evidence="12" type="ORF">ELE36_09115</name>
</gene>
<dbReference type="PIRSF" id="PIRSF006092">
    <property type="entry name" value="GreA_GreB"/>
    <property type="match status" value="1"/>
</dbReference>
<comment type="similarity">
    <text evidence="1 8 9">Belongs to the GreA/GreB family.</text>
</comment>
<evidence type="ECO:0000256" key="7">
    <source>
        <dbReference type="ARBA" id="ARBA00030776"/>
    </source>
</evidence>
<dbReference type="HAMAP" id="MF_00105">
    <property type="entry name" value="GreA_GreB"/>
    <property type="match status" value="1"/>
</dbReference>
<evidence type="ECO:0000256" key="5">
    <source>
        <dbReference type="ARBA" id="ARBA00023163"/>
    </source>
</evidence>
<dbReference type="InterPro" id="IPR036953">
    <property type="entry name" value="GreA/GreB_C_sf"/>
</dbReference>
<evidence type="ECO:0000256" key="1">
    <source>
        <dbReference type="ARBA" id="ARBA00008213"/>
    </source>
</evidence>
<keyword evidence="12" id="KW-0251">Elongation factor</keyword>
<evidence type="ECO:0000256" key="6">
    <source>
        <dbReference type="ARBA" id="ARBA00024916"/>
    </source>
</evidence>
<dbReference type="PANTHER" id="PTHR30437:SF4">
    <property type="entry name" value="TRANSCRIPTION ELONGATION FACTOR GREA"/>
    <property type="match status" value="1"/>
</dbReference>